<feature type="transmembrane region" description="Helical" evidence="10">
    <location>
        <begin position="317"/>
        <end position="340"/>
    </location>
</feature>
<dbReference type="RefSeq" id="WP_175275545.1">
    <property type="nucleotide sequence ID" value="NZ_CP054836.1"/>
</dbReference>
<evidence type="ECO:0000256" key="5">
    <source>
        <dbReference type="ARBA" id="ARBA00022448"/>
    </source>
</evidence>
<feature type="transmembrane region" description="Helical" evidence="10">
    <location>
        <begin position="352"/>
        <end position="372"/>
    </location>
</feature>
<feature type="transmembrane region" description="Helical" evidence="10">
    <location>
        <begin position="88"/>
        <end position="107"/>
    </location>
</feature>
<dbReference type="PROSITE" id="PS50850">
    <property type="entry name" value="MFS"/>
    <property type="match status" value="1"/>
</dbReference>
<dbReference type="EMBL" id="CP054836">
    <property type="protein sequence ID" value="QKV17648.1"/>
    <property type="molecule type" value="Genomic_DNA"/>
</dbReference>
<comment type="similarity">
    <text evidence="4">Belongs to the major facilitator superfamily. TCR/Tet family.</text>
</comment>
<gene>
    <name evidence="12" type="ORF">HTY61_03765</name>
</gene>
<evidence type="ECO:0000256" key="8">
    <source>
        <dbReference type="ARBA" id="ARBA00022989"/>
    </source>
</evidence>
<dbReference type="SUPFAM" id="SSF103473">
    <property type="entry name" value="MFS general substrate transporter"/>
    <property type="match status" value="1"/>
</dbReference>
<accession>A0A6N1VAB3</accession>
<feature type="transmembrane region" description="Helical" evidence="10">
    <location>
        <begin position="216"/>
        <end position="238"/>
    </location>
</feature>
<dbReference type="InterPro" id="IPR050189">
    <property type="entry name" value="MFS_Efflux_Transporters"/>
</dbReference>
<evidence type="ECO:0000256" key="10">
    <source>
        <dbReference type="RuleBase" id="RU365088"/>
    </source>
</evidence>
<dbReference type="GO" id="GO:0042910">
    <property type="term" value="F:xenobiotic transmembrane transporter activity"/>
    <property type="evidence" value="ECO:0007669"/>
    <property type="project" value="InterPro"/>
</dbReference>
<dbReference type="AlphaFoldDB" id="A0A6N1VAB3"/>
<comment type="function">
    <text evidence="1">Resistance to tetracycline by an active tetracycline efflux. This is an energy-dependent process that decreases the accumulation of the antibiotic in whole cells. This protein functions as a metal-tetracycline/H(+) antiporter.</text>
</comment>
<evidence type="ECO:0000256" key="4">
    <source>
        <dbReference type="ARBA" id="ARBA00007520"/>
    </source>
</evidence>
<reference evidence="12 13" key="1">
    <citation type="submission" date="2020-06" db="EMBL/GenBank/DDBJ databases">
        <title>Oricola thermophila sp. nov. isolated from a tidal sediments.</title>
        <authorList>
            <person name="Kwon K.K."/>
            <person name="Yang S.-H."/>
            <person name="Park M.-J."/>
        </authorList>
    </citation>
    <scope>NUCLEOTIDE SEQUENCE [LARGE SCALE GENOMIC DNA]</scope>
    <source>
        <strain evidence="12 13">MEBiC13590</strain>
    </source>
</reference>
<dbReference type="PANTHER" id="PTHR43124:SF3">
    <property type="entry name" value="CHLORAMPHENICOL EFFLUX PUMP RV0191"/>
    <property type="match status" value="1"/>
</dbReference>
<evidence type="ECO:0000256" key="1">
    <source>
        <dbReference type="ARBA" id="ARBA00003279"/>
    </source>
</evidence>
<evidence type="ECO:0000256" key="6">
    <source>
        <dbReference type="ARBA" id="ARBA00022475"/>
    </source>
</evidence>
<evidence type="ECO:0000259" key="11">
    <source>
        <dbReference type="PROSITE" id="PS50850"/>
    </source>
</evidence>
<comment type="subcellular location">
    <subcellularLocation>
        <location evidence="10">Cell inner membrane</location>
        <topology evidence="10">Multi-pass membrane protein</topology>
    </subcellularLocation>
    <subcellularLocation>
        <location evidence="2">Cell membrane</location>
        <topology evidence="2">Multi-pass membrane protein</topology>
    </subcellularLocation>
</comment>
<feature type="transmembrane region" description="Helical" evidence="10">
    <location>
        <begin position="21"/>
        <end position="41"/>
    </location>
</feature>
<organism evidence="12 13">
    <name type="scientific">Oricola thermophila</name>
    <dbReference type="NCBI Taxonomy" id="2742145"/>
    <lineage>
        <taxon>Bacteria</taxon>
        <taxon>Pseudomonadati</taxon>
        <taxon>Pseudomonadota</taxon>
        <taxon>Alphaproteobacteria</taxon>
        <taxon>Hyphomicrobiales</taxon>
        <taxon>Ahrensiaceae</taxon>
        <taxon>Oricola</taxon>
    </lineage>
</organism>
<evidence type="ECO:0000256" key="7">
    <source>
        <dbReference type="ARBA" id="ARBA00022692"/>
    </source>
</evidence>
<dbReference type="InterPro" id="IPR005829">
    <property type="entry name" value="Sugar_transporter_CS"/>
</dbReference>
<dbReference type="NCBIfam" id="TIGR00710">
    <property type="entry name" value="efflux_Bcr_CflA"/>
    <property type="match status" value="1"/>
</dbReference>
<dbReference type="InterPro" id="IPR004812">
    <property type="entry name" value="Efflux_drug-R_Bcr/CmlA"/>
</dbReference>
<evidence type="ECO:0000313" key="12">
    <source>
        <dbReference type="EMBL" id="QKV17648.1"/>
    </source>
</evidence>
<keyword evidence="5 10" id="KW-0813">Transport</keyword>
<keyword evidence="13" id="KW-1185">Reference proteome</keyword>
<evidence type="ECO:0000313" key="13">
    <source>
        <dbReference type="Proteomes" id="UP000509367"/>
    </source>
</evidence>
<dbReference type="GO" id="GO:1990961">
    <property type="term" value="P:xenobiotic detoxification by transmembrane export across the plasma membrane"/>
    <property type="evidence" value="ECO:0007669"/>
    <property type="project" value="InterPro"/>
</dbReference>
<feature type="transmembrane region" description="Helical" evidence="10">
    <location>
        <begin position="145"/>
        <end position="167"/>
    </location>
</feature>
<protein>
    <recommendedName>
        <fullName evidence="10">Bcr/CflA family efflux transporter</fullName>
    </recommendedName>
</protein>
<name>A0A6N1VAB3_9HYPH</name>
<feature type="transmembrane region" description="Helical" evidence="10">
    <location>
        <begin position="173"/>
        <end position="195"/>
    </location>
</feature>
<keyword evidence="6" id="KW-1003">Cell membrane</keyword>
<comment type="caution">
    <text evidence="10">Lacks conserved residue(s) required for the propagation of feature annotation.</text>
</comment>
<dbReference type="CDD" id="cd17320">
    <property type="entry name" value="MFS_MdfA_MDR_like"/>
    <property type="match status" value="1"/>
</dbReference>
<dbReference type="Gene3D" id="1.20.1720.10">
    <property type="entry name" value="Multidrug resistance protein D"/>
    <property type="match status" value="1"/>
</dbReference>
<dbReference type="InterPro" id="IPR036259">
    <property type="entry name" value="MFS_trans_sf"/>
</dbReference>
<dbReference type="InterPro" id="IPR020846">
    <property type="entry name" value="MFS_dom"/>
</dbReference>
<dbReference type="PANTHER" id="PTHR43124">
    <property type="entry name" value="PURINE EFFLUX PUMP PBUE"/>
    <property type="match status" value="1"/>
</dbReference>
<comment type="similarity">
    <text evidence="3 10">Belongs to the major facilitator superfamily. Bcr/CmlA family.</text>
</comment>
<sequence length="408" mass="41988">MSSDIAHAPETGEQRLVSPPPALLTLVLLAAVSPLAINLFVPSMPSIAADLEAPYATVQLGLSLYLVMVAVLQLVIGPLSDLFGRRPVIYGGLVLFLVGTTMCVLAQSAGMFLAGRIVQAASASGMVLSRAIVRDVYPREKAASAMGYMVMGMAVAPMVGPAIGGLIDQLAGWRMSFVALGIFGAIALGATVFTLPETNRFRGAPIREQVASYRKLAGMPIFWIYACSMGFASAAFFGFLGGGPAVSNIYLGLSSLEYGLYFAFTALGYSLGNFATGRFSERRGLDRMMLDGVFISLAGPLAAIALFATGIEHAAAFFLPMMLVGFGNGLTLPTASAAAIGLKPDSAGAASGLLGATQIGIGACASIVAGFVSGSEGLPIPLCMFLAACSFVAVGFTLTAVRMGRSSS</sequence>
<keyword evidence="9 10" id="KW-0472">Membrane</keyword>
<dbReference type="Pfam" id="PF07690">
    <property type="entry name" value="MFS_1"/>
    <property type="match status" value="1"/>
</dbReference>
<keyword evidence="8 10" id="KW-1133">Transmembrane helix</keyword>
<evidence type="ECO:0000256" key="2">
    <source>
        <dbReference type="ARBA" id="ARBA00004651"/>
    </source>
</evidence>
<feature type="transmembrane region" description="Helical" evidence="10">
    <location>
        <begin position="258"/>
        <end position="276"/>
    </location>
</feature>
<keyword evidence="10" id="KW-0997">Cell inner membrane</keyword>
<evidence type="ECO:0000256" key="3">
    <source>
        <dbReference type="ARBA" id="ARBA00006236"/>
    </source>
</evidence>
<dbReference type="KEGG" id="orm:HTY61_03765"/>
<dbReference type="Proteomes" id="UP000509367">
    <property type="component" value="Chromosome"/>
</dbReference>
<feature type="transmembrane region" description="Helical" evidence="10">
    <location>
        <begin position="288"/>
        <end position="311"/>
    </location>
</feature>
<feature type="domain" description="Major facilitator superfamily (MFS) profile" evidence="11">
    <location>
        <begin position="22"/>
        <end position="407"/>
    </location>
</feature>
<dbReference type="GO" id="GO:0005886">
    <property type="term" value="C:plasma membrane"/>
    <property type="evidence" value="ECO:0007669"/>
    <property type="project" value="UniProtKB-SubCell"/>
</dbReference>
<feature type="transmembrane region" description="Helical" evidence="10">
    <location>
        <begin position="53"/>
        <end position="76"/>
    </location>
</feature>
<dbReference type="InterPro" id="IPR001958">
    <property type="entry name" value="Tet-R_TetA/multi-R_MdtG-like"/>
</dbReference>
<dbReference type="PRINTS" id="PR01035">
    <property type="entry name" value="TCRTETA"/>
</dbReference>
<keyword evidence="7 10" id="KW-0812">Transmembrane</keyword>
<dbReference type="PROSITE" id="PS00216">
    <property type="entry name" value="SUGAR_TRANSPORT_1"/>
    <property type="match status" value="1"/>
</dbReference>
<evidence type="ECO:0000256" key="9">
    <source>
        <dbReference type="ARBA" id="ARBA00023136"/>
    </source>
</evidence>
<feature type="transmembrane region" description="Helical" evidence="10">
    <location>
        <begin position="378"/>
        <end position="401"/>
    </location>
</feature>
<dbReference type="InterPro" id="IPR011701">
    <property type="entry name" value="MFS"/>
</dbReference>
<proteinExistence type="inferred from homology"/>